<keyword evidence="1" id="KW-1133">Transmembrane helix</keyword>
<accession>A0A6J7WHR9</accession>
<evidence type="ECO:0000313" key="2">
    <source>
        <dbReference type="EMBL" id="CAB4121932.1"/>
    </source>
</evidence>
<organism evidence="3">
    <name type="scientific">uncultured Caudovirales phage</name>
    <dbReference type="NCBI Taxonomy" id="2100421"/>
    <lineage>
        <taxon>Viruses</taxon>
        <taxon>Duplodnaviria</taxon>
        <taxon>Heunggongvirae</taxon>
        <taxon>Uroviricota</taxon>
        <taxon>Caudoviricetes</taxon>
        <taxon>Peduoviridae</taxon>
        <taxon>Maltschvirus</taxon>
        <taxon>Maltschvirus maltsch</taxon>
    </lineage>
</organism>
<evidence type="ECO:0000256" key="1">
    <source>
        <dbReference type="SAM" id="Phobius"/>
    </source>
</evidence>
<gene>
    <name evidence="3" type="ORF">UFOVP198_46</name>
    <name evidence="2" type="ORF">UFOVP25_46</name>
</gene>
<name>A0A6J7WHR9_9CAUD</name>
<feature type="transmembrane region" description="Helical" evidence="1">
    <location>
        <begin position="75"/>
        <end position="93"/>
    </location>
</feature>
<keyword evidence="1" id="KW-0472">Membrane</keyword>
<protein>
    <submittedName>
        <fullName evidence="3">Uncharacterized protein</fullName>
    </submittedName>
</protein>
<keyword evidence="1" id="KW-0812">Transmembrane</keyword>
<feature type="transmembrane region" description="Helical" evidence="1">
    <location>
        <begin position="40"/>
        <end position="63"/>
    </location>
</feature>
<sequence>MFSYPNIYVMISGILLGLAVIASSLYFVHKMFNGQTKDVLVKYILMVFTALVSLFIVDKVIAFRIKLLSDEQNNQLFDLIKTLVLMIFSYYFGTQKKEDK</sequence>
<proteinExistence type="predicted"/>
<reference evidence="3" key="1">
    <citation type="submission" date="2020-05" db="EMBL/GenBank/DDBJ databases">
        <authorList>
            <person name="Chiriac C."/>
            <person name="Salcher M."/>
            <person name="Ghai R."/>
            <person name="Kavagutti S V."/>
        </authorList>
    </citation>
    <scope>NUCLEOTIDE SEQUENCE</scope>
</reference>
<dbReference type="EMBL" id="LR798247">
    <property type="protein sequence ID" value="CAB5217019.1"/>
    <property type="molecule type" value="Genomic_DNA"/>
</dbReference>
<evidence type="ECO:0000313" key="3">
    <source>
        <dbReference type="EMBL" id="CAB5217019.1"/>
    </source>
</evidence>
<feature type="transmembrane region" description="Helical" evidence="1">
    <location>
        <begin position="6"/>
        <end position="28"/>
    </location>
</feature>
<dbReference type="EMBL" id="LR796153">
    <property type="protein sequence ID" value="CAB4121932.1"/>
    <property type="molecule type" value="Genomic_DNA"/>
</dbReference>